<accession>A0A1Q5TFG1</accession>
<dbReference type="Proteomes" id="UP000186955">
    <property type="component" value="Unassembled WGS sequence"/>
</dbReference>
<gene>
    <name evidence="2" type="ORF">PENSUB_8886</name>
</gene>
<evidence type="ECO:0000313" key="3">
    <source>
        <dbReference type="Proteomes" id="UP000186955"/>
    </source>
</evidence>
<evidence type="ECO:0000313" key="2">
    <source>
        <dbReference type="EMBL" id="OKO98969.1"/>
    </source>
</evidence>
<proteinExistence type="predicted"/>
<comment type="caution">
    <text evidence="2">The sequence shown here is derived from an EMBL/GenBank/DDBJ whole genome shotgun (WGS) entry which is preliminary data.</text>
</comment>
<sequence length="122" mass="13675">MANQEEMAQDTLESPVPFHGDPTSHDIYDLLGAIHKIETLEGPQVLLSASEDKERETPLSPFPHSNRICKVLDSLATLCVSQRKHEVIALATRYDATNRTIRFMIASDADVLPETEKPFQNM</sequence>
<dbReference type="EMBL" id="MNBE01000665">
    <property type="protein sequence ID" value="OKO98969.1"/>
    <property type="molecule type" value="Genomic_DNA"/>
</dbReference>
<dbReference type="STRING" id="1316194.A0A1Q5TFG1"/>
<feature type="region of interest" description="Disordered" evidence="1">
    <location>
        <begin position="1"/>
        <end position="20"/>
    </location>
</feature>
<keyword evidence="3" id="KW-1185">Reference proteome</keyword>
<organism evidence="2 3">
    <name type="scientific">Penicillium subrubescens</name>
    <dbReference type="NCBI Taxonomy" id="1316194"/>
    <lineage>
        <taxon>Eukaryota</taxon>
        <taxon>Fungi</taxon>
        <taxon>Dikarya</taxon>
        <taxon>Ascomycota</taxon>
        <taxon>Pezizomycotina</taxon>
        <taxon>Eurotiomycetes</taxon>
        <taxon>Eurotiomycetidae</taxon>
        <taxon>Eurotiales</taxon>
        <taxon>Aspergillaceae</taxon>
        <taxon>Penicillium</taxon>
    </lineage>
</organism>
<protein>
    <submittedName>
        <fullName evidence="2">Uncharacterized protein</fullName>
    </submittedName>
</protein>
<dbReference type="OrthoDB" id="4506255at2759"/>
<evidence type="ECO:0000256" key="1">
    <source>
        <dbReference type="SAM" id="MobiDB-lite"/>
    </source>
</evidence>
<name>A0A1Q5TFG1_9EURO</name>
<dbReference type="AlphaFoldDB" id="A0A1Q5TFG1"/>
<reference evidence="2 3" key="1">
    <citation type="submission" date="2016-10" db="EMBL/GenBank/DDBJ databases">
        <title>Genome sequence of the ascomycete fungus Penicillium subrubescens.</title>
        <authorList>
            <person name="De Vries R.P."/>
            <person name="Peng M."/>
            <person name="Dilokpimol A."/>
            <person name="Hilden K."/>
            <person name="Makela M.R."/>
            <person name="Grigoriev I."/>
            <person name="Riley R."/>
            <person name="Granchi Z."/>
        </authorList>
    </citation>
    <scope>NUCLEOTIDE SEQUENCE [LARGE SCALE GENOMIC DNA]</scope>
    <source>
        <strain evidence="2 3">CBS 132785</strain>
    </source>
</reference>